<keyword evidence="1 3" id="KW-0378">Hydrolase</keyword>
<accession>A0A418XHX5</accession>
<dbReference type="InterPro" id="IPR050272">
    <property type="entry name" value="Isochorismatase-like_hydrls"/>
</dbReference>
<dbReference type="InterPro" id="IPR000868">
    <property type="entry name" value="Isochorismatase-like_dom"/>
</dbReference>
<evidence type="ECO:0000259" key="2">
    <source>
        <dbReference type="Pfam" id="PF00857"/>
    </source>
</evidence>
<evidence type="ECO:0000313" key="3">
    <source>
        <dbReference type="EMBL" id="RJG12078.1"/>
    </source>
</evidence>
<dbReference type="Pfam" id="PF00857">
    <property type="entry name" value="Isochorismatase"/>
    <property type="match status" value="1"/>
</dbReference>
<dbReference type="GO" id="GO:0016787">
    <property type="term" value="F:hydrolase activity"/>
    <property type="evidence" value="ECO:0007669"/>
    <property type="project" value="UniProtKB-KW"/>
</dbReference>
<keyword evidence="4" id="KW-1185">Reference proteome</keyword>
<dbReference type="InterPro" id="IPR036380">
    <property type="entry name" value="Isochorismatase-like_sf"/>
</dbReference>
<reference evidence="3 4" key="1">
    <citation type="submission" date="2018-09" db="EMBL/GenBank/DDBJ databases">
        <authorList>
            <person name="Zhu H."/>
        </authorList>
    </citation>
    <scope>NUCLEOTIDE SEQUENCE [LARGE SCALE GENOMIC DNA]</scope>
    <source>
        <strain evidence="3 4">K1S02-6</strain>
    </source>
</reference>
<gene>
    <name evidence="3" type="ORF">D3879_01765</name>
</gene>
<proteinExistence type="predicted"/>
<dbReference type="EMBL" id="QYUR01000002">
    <property type="protein sequence ID" value="RJG12078.1"/>
    <property type="molecule type" value="Genomic_DNA"/>
</dbReference>
<sequence length="197" mass="21598">MPPIPDSASRHDAPALLIIDLQQGMREPQLGPRNNPEAETRVAALLSHWRAHGWPVVHIRHISRSPTSVFAPGQAGVLFQPAFEPQANEQVFEKNVPDAFTHSSLERWLRVRGIEHLVIVGVSSENSVESTARSAGNLGFHTVVLNDACFTFAKSDFDGRPRSAEEVHAMAMANLQGEYATVLNCTELLTSLFAEPS</sequence>
<organism evidence="3 4">
    <name type="scientific">Pseudomonas cavernicola</name>
    <dbReference type="NCBI Taxonomy" id="2320866"/>
    <lineage>
        <taxon>Bacteria</taxon>
        <taxon>Pseudomonadati</taxon>
        <taxon>Pseudomonadota</taxon>
        <taxon>Gammaproteobacteria</taxon>
        <taxon>Pseudomonadales</taxon>
        <taxon>Pseudomonadaceae</taxon>
        <taxon>Pseudomonas</taxon>
    </lineage>
</organism>
<feature type="domain" description="Isochorismatase-like" evidence="2">
    <location>
        <begin position="15"/>
        <end position="183"/>
    </location>
</feature>
<dbReference type="CDD" id="cd01014">
    <property type="entry name" value="nicotinamidase_related"/>
    <property type="match status" value="1"/>
</dbReference>
<evidence type="ECO:0000256" key="1">
    <source>
        <dbReference type="ARBA" id="ARBA00022801"/>
    </source>
</evidence>
<dbReference type="PANTHER" id="PTHR43540">
    <property type="entry name" value="PEROXYUREIDOACRYLATE/UREIDOACRYLATE AMIDOHYDROLASE-RELATED"/>
    <property type="match status" value="1"/>
</dbReference>
<comment type="caution">
    <text evidence="3">The sequence shown here is derived from an EMBL/GenBank/DDBJ whole genome shotgun (WGS) entry which is preliminary data.</text>
</comment>
<evidence type="ECO:0000313" key="4">
    <source>
        <dbReference type="Proteomes" id="UP000284021"/>
    </source>
</evidence>
<dbReference type="OrthoDB" id="5360912at2"/>
<dbReference type="AlphaFoldDB" id="A0A418XHX5"/>
<dbReference type="Proteomes" id="UP000284021">
    <property type="component" value="Unassembled WGS sequence"/>
</dbReference>
<dbReference type="Gene3D" id="3.40.50.850">
    <property type="entry name" value="Isochorismatase-like"/>
    <property type="match status" value="1"/>
</dbReference>
<dbReference type="SUPFAM" id="SSF52499">
    <property type="entry name" value="Isochorismatase-like hydrolases"/>
    <property type="match status" value="1"/>
</dbReference>
<dbReference type="PANTHER" id="PTHR43540:SF1">
    <property type="entry name" value="ISOCHORISMATASE HYDROLASE"/>
    <property type="match status" value="1"/>
</dbReference>
<name>A0A418XHX5_9PSED</name>
<protein>
    <submittedName>
        <fullName evidence="3">Cysteine hydrolase</fullName>
    </submittedName>
</protein>